<keyword evidence="2" id="KW-1185">Reference proteome</keyword>
<dbReference type="AlphaFoldDB" id="A0A1G4J8G6"/>
<name>A0A1G4J8G6_9SACH</name>
<protein>
    <submittedName>
        <fullName evidence="1">LADA_0D13080g1_1</fullName>
    </submittedName>
</protein>
<proteinExistence type="predicted"/>
<reference evidence="1 2" key="1">
    <citation type="submission" date="2016-03" db="EMBL/GenBank/DDBJ databases">
        <authorList>
            <person name="Devillers H."/>
        </authorList>
    </citation>
    <scope>NUCLEOTIDE SEQUENCE [LARGE SCALE GENOMIC DNA]</scope>
    <source>
        <strain evidence="1">CBS 10888</strain>
    </source>
</reference>
<dbReference type="Proteomes" id="UP000190274">
    <property type="component" value="Chromosome D"/>
</dbReference>
<accession>A0A1G4J8G6</accession>
<sequence>MGSVKKPSIHYLVSTTQGKTRRAIKYQTLIHYRKQRGKSPGSRPMSGLASPKHGKMTLLMPDPARRHQVPLHLSRHMCGTRQSSSVPSEQAFVSVSGNLSCRCDFVPRKLANARDSRSQGPLARCCVQKLGQRSPLIRCYWAAMTCVESRPRHQNAGEASARAHRTLIFRLLYMCAWCFSFFTLRCGSSTRKPTPATKRLAENISFVHHYRTRLDTDINVNINTELRPRKHFSIVVIP</sequence>
<gene>
    <name evidence="1" type="ORF">LADA_0D13080G</name>
</gene>
<dbReference type="EMBL" id="LT598454">
    <property type="protein sequence ID" value="SCU86217.1"/>
    <property type="molecule type" value="Genomic_DNA"/>
</dbReference>
<evidence type="ECO:0000313" key="2">
    <source>
        <dbReference type="Proteomes" id="UP000190274"/>
    </source>
</evidence>
<evidence type="ECO:0000313" key="1">
    <source>
        <dbReference type="EMBL" id="SCU86217.1"/>
    </source>
</evidence>
<organism evidence="1 2">
    <name type="scientific">Lachancea dasiensis</name>
    <dbReference type="NCBI Taxonomy" id="1072105"/>
    <lineage>
        <taxon>Eukaryota</taxon>
        <taxon>Fungi</taxon>
        <taxon>Dikarya</taxon>
        <taxon>Ascomycota</taxon>
        <taxon>Saccharomycotina</taxon>
        <taxon>Saccharomycetes</taxon>
        <taxon>Saccharomycetales</taxon>
        <taxon>Saccharomycetaceae</taxon>
        <taxon>Lachancea</taxon>
    </lineage>
</organism>